<comment type="subcellular location">
    <subcellularLocation>
        <location evidence="1">Cell membrane</location>
        <topology evidence="1">Peripheral membrane protein</topology>
    </subcellularLocation>
</comment>
<keyword evidence="2" id="KW-0813">Transport</keyword>
<dbReference type="InterPro" id="IPR003439">
    <property type="entry name" value="ABC_transporter-like_ATP-bd"/>
</dbReference>
<evidence type="ECO:0000313" key="7">
    <source>
        <dbReference type="EMBL" id="VZH84572.1"/>
    </source>
</evidence>
<dbReference type="InterPro" id="IPR051535">
    <property type="entry name" value="Siderophore_ABC-ATPase"/>
</dbReference>
<dbReference type="EMBL" id="LR738855">
    <property type="protein sequence ID" value="VZH84572.1"/>
    <property type="molecule type" value="Genomic_DNA"/>
</dbReference>
<dbReference type="SUPFAM" id="SSF52540">
    <property type="entry name" value="P-loop containing nucleoside triphosphate hydrolases"/>
    <property type="match status" value="1"/>
</dbReference>
<name>A0A6I8MGF4_9CORY</name>
<keyword evidence="3" id="KW-1003">Cell membrane</keyword>
<gene>
    <name evidence="7" type="primary">fecE</name>
    <name evidence="7" type="ORF">FRC0190_00587</name>
</gene>
<dbReference type="Pfam" id="PF00005">
    <property type="entry name" value="ABC_tran"/>
    <property type="match status" value="1"/>
</dbReference>
<evidence type="ECO:0000256" key="1">
    <source>
        <dbReference type="ARBA" id="ARBA00004202"/>
    </source>
</evidence>
<keyword evidence="7" id="KW-0067">ATP-binding</keyword>
<dbReference type="GO" id="GO:0005886">
    <property type="term" value="C:plasma membrane"/>
    <property type="evidence" value="ECO:0007669"/>
    <property type="project" value="UniProtKB-SubCell"/>
</dbReference>
<dbReference type="Gene3D" id="3.40.50.300">
    <property type="entry name" value="P-loop containing nucleotide triphosphate hydrolases"/>
    <property type="match status" value="1"/>
</dbReference>
<feature type="domain" description="ABC transporter" evidence="6">
    <location>
        <begin position="30"/>
        <end position="83"/>
    </location>
</feature>
<dbReference type="GO" id="GO:0005524">
    <property type="term" value="F:ATP binding"/>
    <property type="evidence" value="ECO:0007669"/>
    <property type="project" value="UniProtKB-KW"/>
</dbReference>
<dbReference type="KEGG" id="crf:FRC0190_00587"/>
<dbReference type="Proteomes" id="UP000423525">
    <property type="component" value="Chromosome"/>
</dbReference>
<dbReference type="AlphaFoldDB" id="A0A6I8MGF4"/>
<keyword evidence="4" id="KW-0406">Ion transport</keyword>
<keyword evidence="7" id="KW-0547">Nucleotide-binding</keyword>
<keyword evidence="5" id="KW-0472">Membrane</keyword>
<reference evidence="7 8" key="1">
    <citation type="submission" date="2019-11" db="EMBL/GenBank/DDBJ databases">
        <authorList>
            <person name="Brisse S."/>
        </authorList>
    </citation>
    <scope>NUCLEOTIDE SEQUENCE [LARGE SCALE GENOMIC DNA]</scope>
    <source>
        <strain evidence="7">FRC0190</strain>
    </source>
</reference>
<proteinExistence type="predicted"/>
<evidence type="ECO:0000313" key="8">
    <source>
        <dbReference type="Proteomes" id="UP000423525"/>
    </source>
</evidence>
<evidence type="ECO:0000259" key="6">
    <source>
        <dbReference type="Pfam" id="PF00005"/>
    </source>
</evidence>
<dbReference type="GO" id="GO:0016887">
    <property type="term" value="F:ATP hydrolysis activity"/>
    <property type="evidence" value="ECO:0007669"/>
    <property type="project" value="InterPro"/>
</dbReference>
<accession>A0A6I8MGF4</accession>
<organism evidence="7 8">
    <name type="scientific">Corynebacterium rouxii</name>
    <dbReference type="NCBI Taxonomy" id="2719119"/>
    <lineage>
        <taxon>Bacteria</taxon>
        <taxon>Bacillati</taxon>
        <taxon>Actinomycetota</taxon>
        <taxon>Actinomycetes</taxon>
        <taxon>Mycobacteriales</taxon>
        <taxon>Corynebacteriaceae</taxon>
        <taxon>Corynebacterium</taxon>
    </lineage>
</organism>
<evidence type="ECO:0000256" key="2">
    <source>
        <dbReference type="ARBA" id="ARBA00022448"/>
    </source>
</evidence>
<evidence type="ECO:0000256" key="3">
    <source>
        <dbReference type="ARBA" id="ARBA00022475"/>
    </source>
</evidence>
<evidence type="ECO:0000256" key="4">
    <source>
        <dbReference type="ARBA" id="ARBA00023065"/>
    </source>
</evidence>
<sequence length="95" mass="9999">MDRNSTATMPQQSLGCTSMSARYGAELIVRDVSLDVPAGKITALIGPNGSGKSTLLQVLGRQLRAESGQVTLGGRDIADIYVEERNPLAANPAWA</sequence>
<protein>
    <submittedName>
        <fullName evidence="7">ABC transporter ATP-binding protein</fullName>
    </submittedName>
</protein>
<evidence type="ECO:0000256" key="5">
    <source>
        <dbReference type="ARBA" id="ARBA00023136"/>
    </source>
</evidence>
<dbReference type="PANTHER" id="PTHR42771:SF2">
    <property type="entry name" value="IRON(3+)-HYDROXAMATE IMPORT ATP-BINDING PROTEIN FHUC"/>
    <property type="match status" value="1"/>
</dbReference>
<dbReference type="GO" id="GO:0006811">
    <property type="term" value="P:monoatomic ion transport"/>
    <property type="evidence" value="ECO:0007669"/>
    <property type="project" value="UniProtKB-KW"/>
</dbReference>
<dbReference type="PANTHER" id="PTHR42771">
    <property type="entry name" value="IRON(3+)-HYDROXAMATE IMPORT ATP-BINDING PROTEIN FHUC"/>
    <property type="match status" value="1"/>
</dbReference>
<dbReference type="InterPro" id="IPR027417">
    <property type="entry name" value="P-loop_NTPase"/>
</dbReference>